<dbReference type="RefSeq" id="WP_150667678.1">
    <property type="nucleotide sequence ID" value="NZ_CABPSB010000002.1"/>
</dbReference>
<dbReference type="InterPro" id="IPR036708">
    <property type="entry name" value="BipD-like_sf"/>
</dbReference>
<evidence type="ECO:0000256" key="8">
    <source>
        <dbReference type="SAM" id="MobiDB-lite"/>
    </source>
</evidence>
<dbReference type="GO" id="GO:0005576">
    <property type="term" value="C:extracellular region"/>
    <property type="evidence" value="ECO:0007669"/>
    <property type="project" value="UniProtKB-SubCell"/>
</dbReference>
<feature type="region of interest" description="Disordered" evidence="8">
    <location>
        <begin position="112"/>
        <end position="159"/>
    </location>
</feature>
<gene>
    <name evidence="9" type="primary">sipD</name>
    <name evidence="9" type="ORF">PAN31108_00916</name>
</gene>
<keyword evidence="5" id="KW-0843">Virulence</keyword>
<feature type="compositionally biased region" description="Basic and acidic residues" evidence="8">
    <location>
        <begin position="114"/>
        <end position="134"/>
    </location>
</feature>
<dbReference type="AlphaFoldDB" id="A0A5E4SS43"/>
<evidence type="ECO:0000313" key="10">
    <source>
        <dbReference type="Proteomes" id="UP000406256"/>
    </source>
</evidence>
<name>A0A5E4SS43_9BURK</name>
<dbReference type="Proteomes" id="UP000406256">
    <property type="component" value="Unassembled WGS sequence"/>
</dbReference>
<evidence type="ECO:0000256" key="2">
    <source>
        <dbReference type="ARBA" id="ARBA00007741"/>
    </source>
</evidence>
<evidence type="ECO:0000256" key="3">
    <source>
        <dbReference type="ARBA" id="ARBA00018825"/>
    </source>
</evidence>
<organism evidence="9 10">
    <name type="scientific">Pandoraea anhela</name>
    <dbReference type="NCBI Taxonomy" id="2508295"/>
    <lineage>
        <taxon>Bacteria</taxon>
        <taxon>Pseudomonadati</taxon>
        <taxon>Pseudomonadota</taxon>
        <taxon>Betaproteobacteria</taxon>
        <taxon>Burkholderiales</taxon>
        <taxon>Burkholderiaceae</taxon>
        <taxon>Pandoraea</taxon>
    </lineage>
</organism>
<dbReference type="Gene3D" id="1.20.1710.10">
    <property type="entry name" value="IpaD-like"/>
    <property type="match status" value="1"/>
</dbReference>
<proteinExistence type="inferred from homology"/>
<keyword evidence="6" id="KW-0175">Coiled coil</keyword>
<dbReference type="EMBL" id="CABPSB010000002">
    <property type="protein sequence ID" value="VVD77124.1"/>
    <property type="molecule type" value="Genomic_DNA"/>
</dbReference>
<feature type="region of interest" description="Disordered" evidence="8">
    <location>
        <begin position="15"/>
        <end position="45"/>
    </location>
</feature>
<accession>A0A5E4SS43</accession>
<feature type="compositionally biased region" description="Acidic residues" evidence="8">
    <location>
        <begin position="145"/>
        <end position="154"/>
    </location>
</feature>
<keyword evidence="4" id="KW-0964">Secreted</keyword>
<dbReference type="OrthoDB" id="6507315at2"/>
<sequence>MTRIGDENTIPWFLLNGADGVTPETGDVDGSGGPEKLPGNDPSIDEQRVRGVVQGAAKLLEARAKFAQDLSDVSRDDARLAEHDLVARVNGLVHSDTPMPQDMRDELLGVTANKPDEKRGNDPQKPEVKNKPAPDNDQSPGVKDNEEDGAEDDPDKPPLTDGEIWAIIVKLIVDVKENFLNIFGEAAAKYLDFGKALTDIISKLSSWITSKGDGKEVELDVGALRGELEKLLAKYKLPSKDAVLWPKQKEGKDGEIEGGSKEDAQKWAKELGLPESSVVEQPPGSGKYVVVVDTTPIQKMIDTLPKDDKNGKAKMTTQQLEIWRTGFTGQENLVKTALQSMSQRFTTANATNETLVKLLSGSIVSMAEAFKGFNR</sequence>
<evidence type="ECO:0000313" key="9">
    <source>
        <dbReference type="EMBL" id="VVD77124.1"/>
    </source>
</evidence>
<comment type="subcellular location">
    <subcellularLocation>
        <location evidence="1">Secreted</location>
    </subcellularLocation>
</comment>
<keyword evidence="10" id="KW-1185">Reference proteome</keyword>
<dbReference type="Pfam" id="PF06511">
    <property type="entry name" value="T3SS_TC"/>
    <property type="match status" value="1"/>
</dbReference>
<evidence type="ECO:0000256" key="5">
    <source>
        <dbReference type="ARBA" id="ARBA00023026"/>
    </source>
</evidence>
<evidence type="ECO:0000256" key="6">
    <source>
        <dbReference type="ARBA" id="ARBA00023054"/>
    </source>
</evidence>
<evidence type="ECO:0000256" key="4">
    <source>
        <dbReference type="ARBA" id="ARBA00022525"/>
    </source>
</evidence>
<comment type="similarity">
    <text evidence="2">Belongs to the invasin protein D family.</text>
</comment>
<evidence type="ECO:0000256" key="1">
    <source>
        <dbReference type="ARBA" id="ARBA00004613"/>
    </source>
</evidence>
<evidence type="ECO:0000256" key="7">
    <source>
        <dbReference type="ARBA" id="ARBA00025541"/>
    </source>
</evidence>
<dbReference type="InterPro" id="IPR009483">
    <property type="entry name" value="IpaD/BipD/SipD"/>
</dbReference>
<reference evidence="9 10" key="1">
    <citation type="submission" date="2019-08" db="EMBL/GenBank/DDBJ databases">
        <authorList>
            <person name="Peeters C."/>
        </authorList>
    </citation>
    <scope>NUCLEOTIDE SEQUENCE [LARGE SCALE GENOMIC DNA]</scope>
    <source>
        <strain evidence="9 10">LMG 31108</strain>
    </source>
</reference>
<protein>
    <recommendedName>
        <fullName evidence="3">Translocator protein BipD</fullName>
    </recommendedName>
</protein>
<dbReference type="SUPFAM" id="SSF140693">
    <property type="entry name" value="IpaD-like"/>
    <property type="match status" value="1"/>
</dbReference>
<comment type="function">
    <text evidence="7">Required for invasion of epithelial cells, as well as for survival within host cells, escape from endocytic vesicles and subsequent actin-tail formation. Probably regulates the secretion of effectors BipB and BipC and their final integration into the target cell membrane.</text>
</comment>